<dbReference type="InterPro" id="IPR039420">
    <property type="entry name" value="WalR-like"/>
</dbReference>
<dbReference type="OrthoDB" id="9802426at2"/>
<dbReference type="SUPFAM" id="SSF46894">
    <property type="entry name" value="C-terminal effector domain of the bipartite response regulators"/>
    <property type="match status" value="1"/>
</dbReference>
<dbReference type="Gene3D" id="1.10.10.10">
    <property type="entry name" value="Winged helix-like DNA-binding domain superfamily/Winged helix DNA-binding domain"/>
    <property type="match status" value="1"/>
</dbReference>
<comment type="subcellular location">
    <subcellularLocation>
        <location evidence="1">Cytoplasm</location>
    </subcellularLocation>
</comment>
<dbReference type="SUPFAM" id="SSF52172">
    <property type="entry name" value="CheY-like"/>
    <property type="match status" value="1"/>
</dbReference>
<dbReference type="Gene3D" id="6.10.250.690">
    <property type="match status" value="1"/>
</dbReference>
<proteinExistence type="predicted"/>
<accession>A0A1M4ZR36</accession>
<evidence type="ECO:0000256" key="4">
    <source>
        <dbReference type="ARBA" id="ARBA00023012"/>
    </source>
</evidence>
<gene>
    <name evidence="13" type="ORF">SAMN05444279_12118</name>
</gene>
<keyword evidence="14" id="KW-1185">Reference proteome</keyword>
<feature type="DNA-binding region" description="OmpR/PhoB-type" evidence="10">
    <location>
        <begin position="135"/>
        <end position="236"/>
    </location>
</feature>
<dbReference type="InterPro" id="IPR001789">
    <property type="entry name" value="Sig_transdc_resp-reg_receiver"/>
</dbReference>
<name>A0A1M4ZR36_9RHOB</name>
<keyword evidence="2" id="KW-0963">Cytoplasm</keyword>
<dbReference type="InterPro" id="IPR036388">
    <property type="entry name" value="WH-like_DNA-bd_sf"/>
</dbReference>
<feature type="domain" description="Response regulatory" evidence="11">
    <location>
        <begin position="5"/>
        <end position="118"/>
    </location>
</feature>
<keyword evidence="4" id="KW-0902">Two-component regulatory system</keyword>
<dbReference type="GO" id="GO:0000976">
    <property type="term" value="F:transcription cis-regulatory region binding"/>
    <property type="evidence" value="ECO:0007669"/>
    <property type="project" value="TreeGrafter"/>
</dbReference>
<evidence type="ECO:0000256" key="6">
    <source>
        <dbReference type="ARBA" id="ARBA00023125"/>
    </source>
</evidence>
<dbReference type="PROSITE" id="PS50110">
    <property type="entry name" value="RESPONSE_REGULATORY"/>
    <property type="match status" value="1"/>
</dbReference>
<dbReference type="RefSeq" id="WP_149776697.1">
    <property type="nucleotide sequence ID" value="NZ_FQVK01000021.1"/>
</dbReference>
<organism evidence="13 14">
    <name type="scientific">Ruegeria intermedia</name>
    <dbReference type="NCBI Taxonomy" id="996115"/>
    <lineage>
        <taxon>Bacteria</taxon>
        <taxon>Pseudomonadati</taxon>
        <taxon>Pseudomonadota</taxon>
        <taxon>Alphaproteobacteria</taxon>
        <taxon>Rhodobacterales</taxon>
        <taxon>Roseobacteraceae</taxon>
        <taxon>Ruegeria</taxon>
    </lineage>
</organism>
<reference evidence="13 14" key="1">
    <citation type="submission" date="2016-11" db="EMBL/GenBank/DDBJ databases">
        <authorList>
            <person name="Varghese N."/>
            <person name="Submissions S."/>
        </authorList>
    </citation>
    <scope>NUCLEOTIDE SEQUENCE [LARGE SCALE GENOMIC DNA]</scope>
    <source>
        <strain evidence="13 14">DSM 29341</strain>
    </source>
</reference>
<evidence type="ECO:0000313" key="13">
    <source>
        <dbReference type="EMBL" id="SHF20267.1"/>
    </source>
</evidence>
<evidence type="ECO:0000259" key="12">
    <source>
        <dbReference type="PROSITE" id="PS51755"/>
    </source>
</evidence>
<evidence type="ECO:0000256" key="9">
    <source>
        <dbReference type="PROSITE-ProRule" id="PRU00169"/>
    </source>
</evidence>
<dbReference type="FunFam" id="1.10.10.10:FF:000099">
    <property type="entry name" value="Two-component system response regulator TorR"/>
    <property type="match status" value="1"/>
</dbReference>
<evidence type="ECO:0000256" key="5">
    <source>
        <dbReference type="ARBA" id="ARBA00023015"/>
    </source>
</evidence>
<dbReference type="Pfam" id="PF00072">
    <property type="entry name" value="Response_reg"/>
    <property type="match status" value="1"/>
</dbReference>
<sequence length="245" mass="27241">MSKEHILVVDDDPQITSFLKRYLEKQSCDVSCAADAVSMEAILAVKSVDLIVLDIGLPGRSGLDITRDLRANSNIPIIVLSGRDDAFDRVVGLEFGADDYVTKPFEARELLARIRTVLRRCRAEGLAARNNGDDVPLIRFGQWVVNFNERTLKSDAEGVSTPLTTTEFDILQAFLKNPHVVFSRNQLLDTARGNDTFVGDRTVDVHIMRLRKKIEPDPSNPSYIKTVHGIGYCFAANVTKVGDHK</sequence>
<evidence type="ECO:0000259" key="11">
    <source>
        <dbReference type="PROSITE" id="PS50110"/>
    </source>
</evidence>
<dbReference type="Gene3D" id="3.40.50.2300">
    <property type="match status" value="1"/>
</dbReference>
<dbReference type="InterPro" id="IPR001867">
    <property type="entry name" value="OmpR/PhoB-type_DNA-bd"/>
</dbReference>
<dbReference type="GO" id="GO:0000156">
    <property type="term" value="F:phosphorelay response regulator activity"/>
    <property type="evidence" value="ECO:0007669"/>
    <property type="project" value="TreeGrafter"/>
</dbReference>
<dbReference type="AlphaFoldDB" id="A0A1M4ZR36"/>
<evidence type="ECO:0000256" key="3">
    <source>
        <dbReference type="ARBA" id="ARBA00022553"/>
    </source>
</evidence>
<dbReference type="PROSITE" id="PS51755">
    <property type="entry name" value="OMPR_PHOB"/>
    <property type="match status" value="1"/>
</dbReference>
<evidence type="ECO:0000256" key="10">
    <source>
        <dbReference type="PROSITE-ProRule" id="PRU01091"/>
    </source>
</evidence>
<dbReference type="EMBL" id="FQVK01000021">
    <property type="protein sequence ID" value="SHF20267.1"/>
    <property type="molecule type" value="Genomic_DNA"/>
</dbReference>
<dbReference type="GO" id="GO:0005829">
    <property type="term" value="C:cytosol"/>
    <property type="evidence" value="ECO:0007669"/>
    <property type="project" value="TreeGrafter"/>
</dbReference>
<protein>
    <recommendedName>
        <fullName evidence="8">Regulatory protein VirG</fullName>
    </recommendedName>
</protein>
<evidence type="ECO:0000256" key="7">
    <source>
        <dbReference type="ARBA" id="ARBA00023163"/>
    </source>
</evidence>
<dbReference type="InterPro" id="IPR016032">
    <property type="entry name" value="Sig_transdc_resp-reg_C-effctor"/>
</dbReference>
<dbReference type="PANTHER" id="PTHR48111:SF4">
    <property type="entry name" value="DNA-BINDING DUAL TRANSCRIPTIONAL REGULATOR OMPR"/>
    <property type="match status" value="1"/>
</dbReference>
<feature type="modified residue" description="4-aspartylphosphate" evidence="9">
    <location>
        <position position="54"/>
    </location>
</feature>
<dbReference type="Pfam" id="PF00486">
    <property type="entry name" value="Trans_reg_C"/>
    <property type="match status" value="1"/>
</dbReference>
<feature type="domain" description="OmpR/PhoB-type" evidence="12">
    <location>
        <begin position="135"/>
        <end position="236"/>
    </location>
</feature>
<evidence type="ECO:0000256" key="8">
    <source>
        <dbReference type="ARBA" id="ARBA00067337"/>
    </source>
</evidence>
<dbReference type="GO" id="GO:0006355">
    <property type="term" value="P:regulation of DNA-templated transcription"/>
    <property type="evidence" value="ECO:0007669"/>
    <property type="project" value="InterPro"/>
</dbReference>
<dbReference type="SMART" id="SM00862">
    <property type="entry name" value="Trans_reg_C"/>
    <property type="match status" value="1"/>
</dbReference>
<dbReference type="InterPro" id="IPR011006">
    <property type="entry name" value="CheY-like_superfamily"/>
</dbReference>
<keyword evidence="5" id="KW-0805">Transcription regulation</keyword>
<dbReference type="PANTHER" id="PTHR48111">
    <property type="entry name" value="REGULATOR OF RPOS"/>
    <property type="match status" value="1"/>
</dbReference>
<keyword evidence="7" id="KW-0804">Transcription</keyword>
<keyword evidence="6 10" id="KW-0238">DNA-binding</keyword>
<dbReference type="SMART" id="SM00448">
    <property type="entry name" value="REC"/>
    <property type="match status" value="1"/>
</dbReference>
<dbReference type="CDD" id="cd00383">
    <property type="entry name" value="trans_reg_C"/>
    <property type="match status" value="1"/>
</dbReference>
<evidence type="ECO:0000256" key="2">
    <source>
        <dbReference type="ARBA" id="ARBA00022490"/>
    </source>
</evidence>
<evidence type="ECO:0000313" key="14">
    <source>
        <dbReference type="Proteomes" id="UP000325134"/>
    </source>
</evidence>
<keyword evidence="3 9" id="KW-0597">Phosphoprotein</keyword>
<dbReference type="Proteomes" id="UP000325134">
    <property type="component" value="Unassembled WGS sequence"/>
</dbReference>
<dbReference type="GO" id="GO:0032993">
    <property type="term" value="C:protein-DNA complex"/>
    <property type="evidence" value="ECO:0007669"/>
    <property type="project" value="TreeGrafter"/>
</dbReference>
<evidence type="ECO:0000256" key="1">
    <source>
        <dbReference type="ARBA" id="ARBA00004496"/>
    </source>
</evidence>